<dbReference type="AlphaFoldDB" id="A0A1S4C426"/>
<dbReference type="OMA" id="PRENNGF"/>
<reference evidence="4" key="1">
    <citation type="submission" date="2025-08" db="UniProtKB">
        <authorList>
            <consortium name="RefSeq"/>
        </authorList>
    </citation>
    <scope>IDENTIFICATION</scope>
</reference>
<evidence type="ECO:0000256" key="2">
    <source>
        <dbReference type="ARBA" id="ARBA00022679"/>
    </source>
</evidence>
<dbReference type="KEGG" id="nta:107814895"/>
<keyword evidence="2" id="KW-0808">Transferase</keyword>
<evidence type="ECO:0000256" key="1">
    <source>
        <dbReference type="ARBA" id="ARBA00009861"/>
    </source>
</evidence>
<dbReference type="PANTHER" id="PTHR31623">
    <property type="entry name" value="F21J9.9"/>
    <property type="match status" value="1"/>
</dbReference>
<organism evidence="4">
    <name type="scientific">Nicotiana tabacum</name>
    <name type="common">Common tobacco</name>
    <dbReference type="NCBI Taxonomy" id="4097"/>
    <lineage>
        <taxon>Eukaryota</taxon>
        <taxon>Viridiplantae</taxon>
        <taxon>Streptophyta</taxon>
        <taxon>Embryophyta</taxon>
        <taxon>Tracheophyta</taxon>
        <taxon>Spermatophyta</taxon>
        <taxon>Magnoliopsida</taxon>
        <taxon>eudicotyledons</taxon>
        <taxon>Gunneridae</taxon>
        <taxon>Pentapetalae</taxon>
        <taxon>asterids</taxon>
        <taxon>lamiids</taxon>
        <taxon>Solanales</taxon>
        <taxon>Solanaceae</taxon>
        <taxon>Nicotianoideae</taxon>
        <taxon>Nicotianeae</taxon>
        <taxon>Nicotiana</taxon>
    </lineage>
</organism>
<proteinExistence type="inferred from homology"/>
<gene>
    <name evidence="4" type="primary">LOC107814895</name>
</gene>
<dbReference type="Pfam" id="PF02458">
    <property type="entry name" value="Transferase"/>
    <property type="match status" value="2"/>
</dbReference>
<protein>
    <submittedName>
        <fullName evidence="4">Acylsugar acyltransferase 3-like</fullName>
    </submittedName>
</protein>
<comment type="similarity">
    <text evidence="1">Belongs to the plant acyltransferase family.</text>
</comment>
<sequence>IASSAYSPIVAFYSKPTNNTSQILENSLSKVLSSYYPFAGRIKDNYKYVDCNDTAAEFLNVRISCPMSEVLNHAYNDAINVVFPPDLPWTSSFGRSPLVIQLSHFDCGGIAVSDWAATARHELDFEPSTQFDAHSFFPQIDDLPVVPDIMREPQRCVSRIYHFSSSSLDRLKDIVAMNSQVQNPTRVEVATALLHKCGATVSMANCGMFQPSVLFHIMNFRPPLPLNTIGNVLCFFSSVAVKEDEIQLPQFVAQLRKAKKTSSRKVEQSKSASITCS</sequence>
<accession>A0A1S4C426</accession>
<dbReference type="Gene3D" id="3.30.559.10">
    <property type="entry name" value="Chloramphenicol acetyltransferase-like domain"/>
    <property type="match status" value="2"/>
</dbReference>
<dbReference type="PANTHER" id="PTHR31623:SF49">
    <property type="entry name" value="ACYLSUGAR ACYLTRANSFERASE 3-LIKE"/>
    <property type="match status" value="1"/>
</dbReference>
<dbReference type="STRING" id="4097.A0A1S4C426"/>
<keyword evidence="3" id="KW-0012">Acyltransferase</keyword>
<dbReference type="RefSeq" id="XP_016495885.1">
    <property type="nucleotide sequence ID" value="XM_016640399.1"/>
</dbReference>
<name>A0A1S4C426_TOBAC</name>
<feature type="non-terminal residue" evidence="4">
    <location>
        <position position="1"/>
    </location>
</feature>
<dbReference type="GO" id="GO:0016746">
    <property type="term" value="F:acyltransferase activity"/>
    <property type="evidence" value="ECO:0007669"/>
    <property type="project" value="UniProtKB-KW"/>
</dbReference>
<dbReference type="InterPro" id="IPR023213">
    <property type="entry name" value="CAT-like_dom_sf"/>
</dbReference>
<evidence type="ECO:0000256" key="3">
    <source>
        <dbReference type="ARBA" id="ARBA00023315"/>
    </source>
</evidence>
<evidence type="ECO:0000313" key="4">
    <source>
        <dbReference type="RefSeq" id="XP_016495885.1"/>
    </source>
</evidence>
<dbReference type="OrthoDB" id="671439at2759"/>
<dbReference type="SMR" id="A0A1S4C426"/>
<dbReference type="PaxDb" id="4097-A0A1S4C426"/>